<feature type="domain" description="Gamma-glutamylcyclotransferase AIG2-like" evidence="4">
    <location>
        <begin position="7"/>
        <end position="124"/>
    </location>
</feature>
<feature type="binding site" evidence="3">
    <location>
        <begin position="136"/>
        <end position="141"/>
    </location>
    <ligand>
        <name>substrate</name>
    </ligand>
</feature>
<gene>
    <name evidence="5" type="ORF">BC6307_05320</name>
</gene>
<dbReference type="SUPFAM" id="SSF110857">
    <property type="entry name" value="Gamma-glutamyl cyclotransferase-like"/>
    <property type="match status" value="2"/>
</dbReference>
<dbReference type="InterPro" id="IPR013024">
    <property type="entry name" value="GGCT-like"/>
</dbReference>
<evidence type="ECO:0000256" key="3">
    <source>
        <dbReference type="PIRSR" id="PIRSR617939-2"/>
    </source>
</evidence>
<dbReference type="KEGG" id="bcoh:BC6307_05320"/>
<dbReference type="PANTHER" id="PTHR12935:SF0">
    <property type="entry name" value="GAMMA-GLUTAMYLCYCLOTRANSFERASE"/>
    <property type="match status" value="1"/>
</dbReference>
<evidence type="ECO:0000259" key="4">
    <source>
        <dbReference type="Pfam" id="PF06094"/>
    </source>
</evidence>
<organism evidence="5 6">
    <name type="scientific">Sutcliffiella cohnii</name>
    <dbReference type="NCBI Taxonomy" id="33932"/>
    <lineage>
        <taxon>Bacteria</taxon>
        <taxon>Bacillati</taxon>
        <taxon>Bacillota</taxon>
        <taxon>Bacilli</taxon>
        <taxon>Bacillales</taxon>
        <taxon>Bacillaceae</taxon>
        <taxon>Sutcliffiella</taxon>
    </lineage>
</organism>
<evidence type="ECO:0000313" key="6">
    <source>
        <dbReference type="Proteomes" id="UP000215224"/>
    </source>
</evidence>
<accession>A0A223KN11</accession>
<dbReference type="Gene3D" id="3.10.490.10">
    <property type="entry name" value="Gamma-glutamyl cyclotransferase-like"/>
    <property type="match status" value="2"/>
</dbReference>
<evidence type="ECO:0000256" key="1">
    <source>
        <dbReference type="ARBA" id="ARBA00023239"/>
    </source>
</evidence>
<dbReference type="PANTHER" id="PTHR12935">
    <property type="entry name" value="GAMMA-GLUTAMYLCYCLOTRANSFERASE"/>
    <property type="match status" value="1"/>
</dbReference>
<dbReference type="CDD" id="cd06661">
    <property type="entry name" value="GGCT_like"/>
    <property type="match status" value="2"/>
</dbReference>
<evidence type="ECO:0000313" key="5">
    <source>
        <dbReference type="EMBL" id="AST90744.1"/>
    </source>
</evidence>
<feature type="binding site" evidence="3">
    <location>
        <position position="252"/>
    </location>
    <ligand>
        <name>substrate</name>
    </ligand>
</feature>
<dbReference type="STRING" id="1314751.GCA_001591425_00667"/>
<protein>
    <recommendedName>
        <fullName evidence="4">Gamma-glutamylcyclotransferase AIG2-like domain-containing protein</fullName>
    </recommendedName>
</protein>
<feature type="domain" description="Gamma-glutamylcyclotransferase AIG2-like" evidence="4">
    <location>
        <begin position="136"/>
        <end position="245"/>
    </location>
</feature>
<dbReference type="GO" id="GO:0003839">
    <property type="term" value="F:gamma-glutamylcyclotransferase activity"/>
    <property type="evidence" value="ECO:0007669"/>
    <property type="project" value="InterPro"/>
</dbReference>
<dbReference type="Proteomes" id="UP000215224">
    <property type="component" value="Chromosome"/>
</dbReference>
<keyword evidence="1" id="KW-0456">Lyase</keyword>
<dbReference type="AlphaFoldDB" id="A0A223KN11"/>
<feature type="active site" description="Proton acceptor" evidence="2">
    <location>
        <position position="211"/>
    </location>
</feature>
<keyword evidence="6" id="KW-1185">Reference proteome</keyword>
<evidence type="ECO:0000256" key="2">
    <source>
        <dbReference type="PIRSR" id="PIRSR617939-1"/>
    </source>
</evidence>
<dbReference type="InterPro" id="IPR017939">
    <property type="entry name" value="G-Glutamylcylcotransferase"/>
</dbReference>
<dbReference type="InterPro" id="IPR009288">
    <property type="entry name" value="AIG2-like_dom"/>
</dbReference>
<name>A0A223KN11_9BACI</name>
<proteinExistence type="predicted"/>
<dbReference type="EMBL" id="CP018866">
    <property type="protein sequence ID" value="AST90744.1"/>
    <property type="molecule type" value="Genomic_DNA"/>
</dbReference>
<dbReference type="InterPro" id="IPR036568">
    <property type="entry name" value="GGCT-like_sf"/>
</dbReference>
<dbReference type="RefSeq" id="WP_066412062.1">
    <property type="nucleotide sequence ID" value="NZ_CP018866.1"/>
</dbReference>
<sequence length="281" mass="32293">MGSTHIVFVYGTLRKNERNHRLLESSRLIAEQAWTTGVLYDTGLHYPALQKSSTGRVYGELYEVNDHTLSSLDRLEGYQAHRSDNLYDRVSQSINTDKGTYEAYVYIMVNNNMLQRKIHGGDWKVYQLEKKPKFYYFAYGSCMDNERFQLANVDHHFQKVTGKGTLPGYSLRFTWRSLDGGRADIVEEDGVVEGKVYELASDALPYLYDREGVDASCYRPAVIEVEMEEEVLEVLTFIVVHKKDESAPPAHYLKEIIRGGSGFLSNEYLTELKKKFPNVLE</sequence>
<dbReference type="Pfam" id="PF06094">
    <property type="entry name" value="GGACT"/>
    <property type="match status" value="2"/>
</dbReference>
<reference evidence="5 6" key="1">
    <citation type="submission" date="2016-12" db="EMBL/GenBank/DDBJ databases">
        <title>The whole genome sequencing and assembly of Bacillus cohnii DSM 6307T strain.</title>
        <authorList>
            <person name="Lee Y.-J."/>
            <person name="Yi H."/>
            <person name="Bahn Y.-S."/>
            <person name="Kim J.F."/>
            <person name="Lee D.-W."/>
        </authorList>
    </citation>
    <scope>NUCLEOTIDE SEQUENCE [LARGE SCALE GENOMIC DNA]</scope>
    <source>
        <strain evidence="5 6">DSM 6307</strain>
    </source>
</reference>